<evidence type="ECO:0000256" key="7">
    <source>
        <dbReference type="SAM" id="SignalP"/>
    </source>
</evidence>
<evidence type="ECO:0000256" key="4">
    <source>
        <dbReference type="ARBA" id="ARBA00022723"/>
    </source>
</evidence>
<evidence type="ECO:0000259" key="8">
    <source>
        <dbReference type="Pfam" id="PF05567"/>
    </source>
</evidence>
<feature type="signal peptide" evidence="7">
    <location>
        <begin position="1"/>
        <end position="38"/>
    </location>
</feature>
<keyword evidence="7" id="KW-0732">Signal</keyword>
<comment type="caution">
    <text evidence="9">The sequence shown here is derived from an EMBL/GenBank/DDBJ whole genome shotgun (WGS) entry which is preliminary data.</text>
</comment>
<protein>
    <submittedName>
        <fullName evidence="9">PilC/PilY family type IV pilus protein</fullName>
    </submittedName>
</protein>
<dbReference type="RefSeq" id="WP_306727308.1">
    <property type="nucleotide sequence ID" value="NZ_JAVDDT010000002.1"/>
</dbReference>
<evidence type="ECO:0000313" key="9">
    <source>
        <dbReference type="EMBL" id="MDQ2068808.1"/>
    </source>
</evidence>
<accession>A0ABU0W460</accession>
<dbReference type="SUPFAM" id="SSF50998">
    <property type="entry name" value="Quinoprotein alcohol dehydrogenase-like"/>
    <property type="match status" value="1"/>
</dbReference>
<evidence type="ECO:0000256" key="2">
    <source>
        <dbReference type="ARBA" id="ARBA00008387"/>
    </source>
</evidence>
<evidence type="ECO:0000256" key="6">
    <source>
        <dbReference type="ARBA" id="ARBA00023263"/>
    </source>
</evidence>
<dbReference type="Pfam" id="PF05567">
    <property type="entry name" value="T4P_PilY1"/>
    <property type="match status" value="1"/>
</dbReference>
<sequence length="1264" mass="140028">MNVHAEGRMIRFSRDIALAMLSLAVLFFLAAAPKTATASDVAQTPLTVSTARVAPNLMFNLDDSGSMIWELTPDDIMAGGGVMWLYLPESVDATEATGYNFEVTQVVARRQSFFDDNQCGEWVNEPYERQHCLYDWGYPNVATAWVDDWYARFSRSPQLNASYYDPRQRYEPWTRSDGTLMPDADPEAAPARPGFDYSDGRNLKEFQTELANWCTDYDGRFGRPCGDETYWSADYDFLQWGSGHYQTEQTYWPAIYWEYRGDPNNRDEYTDINNYHAVVIAPESRRPLELDFSSDLTQALTSVTNNGHDPYVYPRYPNRTDCAADPCTYAEEIQNFANWYTYHRSRILAARGGIGKAFNDLDEIVRVGYTAINDATVRMGVRPFSGENREAFYNSLYNDDIGGGTPLRRSMRTVGEYFSDGSAGGPWSTNPGDSGSSEILECRQSFHILMTDGYWNDGLSESIGNVDGSDHDAIPNPDGVDFKYTAKPPFKDAYSNTLADMAMKYWVNDLLPDVENRVPTSSINPAYWQHLVTFGVGLGVEGTISPDEAFKAIETGDNIDWPDPLSSNAAKIDDLLHAAVNTRGGFFTAGDPQTFADELTGTLSSIIDRTQASAASVATNSTRLDADTMVYQARFNTVDWSGELLAFPVDPATGELEDAAWDAGDSISWFGRNVVTWSPEEKRGINFVWSELTDLQKKALNTPPGGTVDDLGEERLQWLRGDQSWEQQNGGDFRDRGTLLADIVHSSPAFVGQQDFNYYLLPDSKRSAYVEFLGNTVMNREPMLYVGANDGKLHGFNAVTGEEVFAYVPNSVFDNLSRLPEPDYQENHRFYVDETPRHSHAYINDEWRHILVGSLGAGGAGVFALDVTDPANLGPDSVLWELTDADLPDLGYTIGSPTIARTRVSTDGEFGDEDLDSDTPGRWVAIFGNGYESKNGKAKIYVVDLADGSLIRSFDTEEDGGNGMSELLPVDLDGSRITDIIVGGDLKGNLWRIDVRDADPANWDFMDRRNQGPLPMFKADGRPITVRPQVASYDGGKHMYLFGTGQYYRVGDNDPGSNPPVDTFYGVIAPGTNSNPGGIGNLNSVLERDDLQQQEILAEVAFEDFQVRVTSDEEVGNNDGWYLDLVSPVTGPAGERIISNPVLRGSRVIFTTVIPSDNPCAAGGESWLMEIDAKSGSRLEYSPFDLNDDGEFDESDYVTVTVNGETITVPVSGLRSRVGVIRTPGIISAGGTEYKYVAGSTGQMERIVERGDFADGRQSWRQLR</sequence>
<proteinExistence type="inferred from homology"/>
<gene>
    <name evidence="9" type="ORF">RBH19_02830</name>
</gene>
<organism evidence="9 10">
    <name type="scientific">Natronospira bacteriovora</name>
    <dbReference type="NCBI Taxonomy" id="3069753"/>
    <lineage>
        <taxon>Bacteria</taxon>
        <taxon>Pseudomonadati</taxon>
        <taxon>Pseudomonadota</taxon>
        <taxon>Gammaproteobacteria</taxon>
        <taxon>Natronospirales</taxon>
        <taxon>Natronospiraceae</taxon>
        <taxon>Natronospira</taxon>
    </lineage>
</organism>
<name>A0ABU0W460_9GAMM</name>
<keyword evidence="5" id="KW-0106">Calcium</keyword>
<reference evidence="9 10" key="1">
    <citation type="submission" date="2023-08" db="EMBL/GenBank/DDBJ databases">
        <title>Whole-genome sequencing of halo(alkali)philic microorganisms from hypersaline lakes.</title>
        <authorList>
            <person name="Sorokin D.Y."/>
            <person name="Abbas B."/>
            <person name="Merkel A.Y."/>
        </authorList>
    </citation>
    <scope>NUCLEOTIDE SEQUENCE [LARGE SCALE GENOMIC DNA]</scope>
    <source>
        <strain evidence="9 10">AB-CW4</strain>
    </source>
</reference>
<evidence type="ECO:0000313" key="10">
    <source>
        <dbReference type="Proteomes" id="UP001239019"/>
    </source>
</evidence>
<keyword evidence="6" id="KW-0281">Fimbrium</keyword>
<keyword evidence="10" id="KW-1185">Reference proteome</keyword>
<comment type="similarity">
    <text evidence="2">Belongs to the PilY1 family.</text>
</comment>
<feature type="chain" id="PRO_5046078105" evidence="7">
    <location>
        <begin position="39"/>
        <end position="1264"/>
    </location>
</feature>
<feature type="domain" description="PilY1 beta-propeller" evidence="8">
    <location>
        <begin position="740"/>
        <end position="1072"/>
    </location>
</feature>
<keyword evidence="4" id="KW-0479">Metal-binding</keyword>
<comment type="subcellular location">
    <subcellularLocation>
        <location evidence="1">Fimbrium</location>
    </subcellularLocation>
</comment>
<evidence type="ECO:0000256" key="1">
    <source>
        <dbReference type="ARBA" id="ARBA00004561"/>
    </source>
</evidence>
<evidence type="ECO:0000256" key="5">
    <source>
        <dbReference type="ARBA" id="ARBA00022837"/>
    </source>
</evidence>
<dbReference type="InterPro" id="IPR008707">
    <property type="entry name" value="B-propeller_PilY1"/>
</dbReference>
<evidence type="ECO:0000256" key="3">
    <source>
        <dbReference type="ARBA" id="ARBA00022558"/>
    </source>
</evidence>
<dbReference type="EMBL" id="JAVDDT010000002">
    <property type="protein sequence ID" value="MDQ2068808.1"/>
    <property type="molecule type" value="Genomic_DNA"/>
</dbReference>
<dbReference type="InterPro" id="IPR011047">
    <property type="entry name" value="Quinoprotein_ADH-like_sf"/>
</dbReference>
<dbReference type="Proteomes" id="UP001239019">
    <property type="component" value="Unassembled WGS sequence"/>
</dbReference>
<keyword evidence="3" id="KW-1029">Fimbrium biogenesis</keyword>